<dbReference type="EMBL" id="BQOL01000001">
    <property type="protein sequence ID" value="GKI18709.1"/>
    <property type="molecule type" value="Genomic_DNA"/>
</dbReference>
<dbReference type="Proteomes" id="UP001055105">
    <property type="component" value="Unassembled WGS sequence"/>
</dbReference>
<accession>A0AA37KPN7</accession>
<comment type="caution">
    <text evidence="2">The sequence shown here is derived from an EMBL/GenBank/DDBJ whole genome shotgun (WGS) entry which is preliminary data.</text>
</comment>
<keyword evidence="1" id="KW-0812">Transmembrane</keyword>
<feature type="transmembrane region" description="Helical" evidence="1">
    <location>
        <begin position="6"/>
        <end position="23"/>
    </location>
</feature>
<keyword evidence="1" id="KW-1133">Transmembrane helix</keyword>
<gene>
    <name evidence="2" type="ORF">CE91St16_16170</name>
</gene>
<protein>
    <submittedName>
        <fullName evidence="2">Uncharacterized protein</fullName>
    </submittedName>
</protein>
<dbReference type="AlphaFoldDB" id="A0AA37KPN7"/>
<feature type="transmembrane region" description="Helical" evidence="1">
    <location>
        <begin position="57"/>
        <end position="76"/>
    </location>
</feature>
<reference evidence="2" key="1">
    <citation type="submission" date="2022-01" db="EMBL/GenBank/DDBJ databases">
        <title>Novel bile acid biosynthetic pathways are enriched in the microbiome of centenarians.</title>
        <authorList>
            <person name="Sato Y."/>
            <person name="Atarashi K."/>
            <person name="Plichta R.D."/>
            <person name="Arai Y."/>
            <person name="Sasajima S."/>
            <person name="Kearney M.S."/>
            <person name="Suda W."/>
            <person name="Takeshita K."/>
            <person name="Sasaki T."/>
            <person name="Okamoto S."/>
            <person name="Skelly N.A."/>
            <person name="Okamura Y."/>
            <person name="Vlamakis H."/>
            <person name="Li Y."/>
            <person name="Tanoue T."/>
            <person name="Takei H."/>
            <person name="Nittono H."/>
            <person name="Narushima S."/>
            <person name="Irie J."/>
            <person name="Itoh H."/>
            <person name="Moriya K."/>
            <person name="Sugiura Y."/>
            <person name="Suematsu M."/>
            <person name="Moritoki N."/>
            <person name="Shibata S."/>
            <person name="Littman R.D."/>
            <person name="Fischbach A.M."/>
            <person name="Uwamino Y."/>
            <person name="Inoue T."/>
            <person name="Honda A."/>
            <person name="Hattori M."/>
            <person name="Murai T."/>
            <person name="Xavier J.R."/>
            <person name="Hirose N."/>
            <person name="Honda K."/>
        </authorList>
    </citation>
    <scope>NUCLEOTIDE SEQUENCE</scope>
    <source>
        <strain evidence="2">CE91-St16</strain>
    </source>
</reference>
<name>A0AA37KPN7_9BACT</name>
<feature type="transmembrane region" description="Helical" evidence="1">
    <location>
        <begin position="111"/>
        <end position="130"/>
    </location>
</feature>
<organism evidence="2 3">
    <name type="scientific">Alistipes finegoldii</name>
    <dbReference type="NCBI Taxonomy" id="214856"/>
    <lineage>
        <taxon>Bacteria</taxon>
        <taxon>Pseudomonadati</taxon>
        <taxon>Bacteroidota</taxon>
        <taxon>Bacteroidia</taxon>
        <taxon>Bacteroidales</taxon>
        <taxon>Rikenellaceae</taxon>
        <taxon>Alistipes</taxon>
    </lineage>
</organism>
<proteinExistence type="predicted"/>
<keyword evidence="1" id="KW-0472">Membrane</keyword>
<sequence length="131" mass="14530">MCMNGWFIAAGTLLTAAFFVHVVSGNRFYTAACPGRNAAADKAYEAWLMGRCGVQMITADLALGAVFLLLLGFGVIPRNFQLELFLLLTYGGWFLLWLVSLGYERAAKTRYLRLCHWALFLTVALLVLLGM</sequence>
<evidence type="ECO:0000313" key="2">
    <source>
        <dbReference type="EMBL" id="GKI18709.1"/>
    </source>
</evidence>
<feature type="transmembrane region" description="Helical" evidence="1">
    <location>
        <begin position="82"/>
        <end position="99"/>
    </location>
</feature>
<evidence type="ECO:0000256" key="1">
    <source>
        <dbReference type="SAM" id="Phobius"/>
    </source>
</evidence>
<evidence type="ECO:0000313" key="3">
    <source>
        <dbReference type="Proteomes" id="UP001055105"/>
    </source>
</evidence>